<feature type="non-terminal residue" evidence="2">
    <location>
        <position position="54"/>
    </location>
</feature>
<proteinExistence type="predicted"/>
<comment type="caution">
    <text evidence="2">The sequence shown here is derived from an EMBL/GenBank/DDBJ whole genome shotgun (WGS) entry which is preliminary data.</text>
</comment>
<dbReference type="SUPFAM" id="SSF52540">
    <property type="entry name" value="P-loop containing nucleoside triphosphate hydrolases"/>
    <property type="match status" value="1"/>
</dbReference>
<gene>
    <name evidence="2" type="ORF">GKC49_31700</name>
</gene>
<keyword evidence="2" id="KW-0547">Nucleotide-binding</keyword>
<dbReference type="InterPro" id="IPR003439">
    <property type="entry name" value="ABC_transporter-like_ATP-bd"/>
</dbReference>
<dbReference type="GO" id="GO:0005524">
    <property type="term" value="F:ATP binding"/>
    <property type="evidence" value="ECO:0007669"/>
    <property type="project" value="UniProtKB-KW"/>
</dbReference>
<accession>A0A7X2SZ85</accession>
<dbReference type="InterPro" id="IPR027417">
    <property type="entry name" value="P-loop_NTPase"/>
</dbReference>
<dbReference type="Pfam" id="PF00005">
    <property type="entry name" value="ABC_tran"/>
    <property type="match status" value="1"/>
</dbReference>
<organism evidence="2 3">
    <name type="scientific">Enterobacter agglomerans</name>
    <name type="common">Erwinia herbicola</name>
    <name type="synonym">Pantoea agglomerans</name>
    <dbReference type="NCBI Taxonomy" id="549"/>
    <lineage>
        <taxon>Bacteria</taxon>
        <taxon>Pseudomonadati</taxon>
        <taxon>Pseudomonadota</taxon>
        <taxon>Gammaproteobacteria</taxon>
        <taxon>Enterobacterales</taxon>
        <taxon>Erwiniaceae</taxon>
        <taxon>Pantoea</taxon>
        <taxon>Pantoea agglomerans group</taxon>
    </lineage>
</organism>
<dbReference type="Gene3D" id="3.40.50.300">
    <property type="entry name" value="P-loop containing nucleotide triphosphate hydrolases"/>
    <property type="match status" value="1"/>
</dbReference>
<reference evidence="2 3" key="1">
    <citation type="submission" date="2019-11" db="EMBL/GenBank/DDBJ databases">
        <title>Draft Genome Sequence of Plant Growth-Promoting Rhizosphere-Associated Bacteria.</title>
        <authorList>
            <person name="Vasilyev I.Y."/>
            <person name="Radchenko V."/>
            <person name="Ilnitskaya E.V."/>
        </authorList>
    </citation>
    <scope>NUCLEOTIDE SEQUENCE [LARGE SCALE GENOMIC DNA]</scope>
    <source>
        <strain evidence="2 3">VRA_MhP_f</strain>
    </source>
</reference>
<name>A0A7X2SZ85_ENTAG</name>
<evidence type="ECO:0000313" key="3">
    <source>
        <dbReference type="Proteomes" id="UP000461948"/>
    </source>
</evidence>
<evidence type="ECO:0000313" key="2">
    <source>
        <dbReference type="EMBL" id="MSE19503.1"/>
    </source>
</evidence>
<feature type="domain" description="ABC transporter" evidence="1">
    <location>
        <begin position="17"/>
        <end position="42"/>
    </location>
</feature>
<sequence>MLLRLQQAAVPGRLLPLTGELAAGQLLHVAGPNGAGKSTLLSGCSSSSTVPEAG</sequence>
<evidence type="ECO:0000259" key="1">
    <source>
        <dbReference type="Pfam" id="PF00005"/>
    </source>
</evidence>
<dbReference type="Proteomes" id="UP000461948">
    <property type="component" value="Unassembled WGS sequence"/>
</dbReference>
<keyword evidence="2" id="KW-0067">ATP-binding</keyword>
<dbReference type="EMBL" id="WKLC01002849">
    <property type="protein sequence ID" value="MSE19503.1"/>
    <property type="molecule type" value="Genomic_DNA"/>
</dbReference>
<dbReference type="GO" id="GO:0016887">
    <property type="term" value="F:ATP hydrolysis activity"/>
    <property type="evidence" value="ECO:0007669"/>
    <property type="project" value="InterPro"/>
</dbReference>
<protein>
    <submittedName>
        <fullName evidence="2">ATP-binding cassette domain-containing protein</fullName>
    </submittedName>
</protein>
<dbReference type="AlphaFoldDB" id="A0A7X2SZ85"/>